<dbReference type="AlphaFoldDB" id="A0A0P6WV54"/>
<gene>
    <name evidence="2" type="ORF">ADN00_14155</name>
</gene>
<proteinExistence type="predicted"/>
<feature type="transmembrane region" description="Helical" evidence="1">
    <location>
        <begin position="109"/>
        <end position="140"/>
    </location>
</feature>
<evidence type="ECO:0000256" key="1">
    <source>
        <dbReference type="SAM" id="Phobius"/>
    </source>
</evidence>
<feature type="transmembrane region" description="Helical" evidence="1">
    <location>
        <begin position="155"/>
        <end position="177"/>
    </location>
</feature>
<feature type="transmembrane region" description="Helical" evidence="1">
    <location>
        <begin position="76"/>
        <end position="102"/>
    </location>
</feature>
<feature type="transmembrane region" description="Helical" evidence="1">
    <location>
        <begin position="16"/>
        <end position="35"/>
    </location>
</feature>
<feature type="transmembrane region" description="Helical" evidence="1">
    <location>
        <begin position="223"/>
        <end position="240"/>
    </location>
</feature>
<feature type="transmembrane region" description="Helical" evidence="1">
    <location>
        <begin position="280"/>
        <end position="298"/>
    </location>
</feature>
<keyword evidence="1" id="KW-0812">Transmembrane</keyword>
<dbReference type="Proteomes" id="UP000050417">
    <property type="component" value="Unassembled WGS sequence"/>
</dbReference>
<dbReference type="STRING" id="1134406.ADN00_14155"/>
<dbReference type="OrthoDB" id="9966953at2"/>
<keyword evidence="3" id="KW-1185">Reference proteome</keyword>
<evidence type="ECO:0000313" key="3">
    <source>
        <dbReference type="Proteomes" id="UP000050417"/>
    </source>
</evidence>
<keyword evidence="1" id="KW-1133">Transmembrane helix</keyword>
<comment type="caution">
    <text evidence="2">The sequence shown here is derived from an EMBL/GenBank/DDBJ whole genome shotgun (WGS) entry which is preliminary data.</text>
</comment>
<feature type="transmembrane region" description="Helical" evidence="1">
    <location>
        <begin position="184"/>
        <end position="203"/>
    </location>
</feature>
<feature type="transmembrane region" description="Helical" evidence="1">
    <location>
        <begin position="305"/>
        <end position="324"/>
    </location>
</feature>
<keyword evidence="1" id="KW-0472">Membrane</keyword>
<evidence type="ECO:0008006" key="4">
    <source>
        <dbReference type="Google" id="ProtNLM"/>
    </source>
</evidence>
<organism evidence="2 3">
    <name type="scientific">Ornatilinea apprima</name>
    <dbReference type="NCBI Taxonomy" id="1134406"/>
    <lineage>
        <taxon>Bacteria</taxon>
        <taxon>Bacillati</taxon>
        <taxon>Chloroflexota</taxon>
        <taxon>Anaerolineae</taxon>
        <taxon>Anaerolineales</taxon>
        <taxon>Anaerolineaceae</taxon>
        <taxon>Ornatilinea</taxon>
    </lineage>
</organism>
<protein>
    <recommendedName>
        <fullName evidence="4">DUF2029 domain-containing protein</fullName>
    </recommendedName>
</protein>
<evidence type="ECO:0000313" key="2">
    <source>
        <dbReference type="EMBL" id="KPL74139.1"/>
    </source>
</evidence>
<dbReference type="RefSeq" id="WP_075063678.1">
    <property type="nucleotide sequence ID" value="NZ_LGCL01000033.1"/>
</dbReference>
<name>A0A0P6WV54_9CHLR</name>
<feature type="transmembrane region" description="Helical" evidence="1">
    <location>
        <begin position="252"/>
        <end position="274"/>
    </location>
</feature>
<reference evidence="2 3" key="1">
    <citation type="submission" date="2015-07" db="EMBL/GenBank/DDBJ databases">
        <title>Genome sequence of Ornatilinea apprima DSM 23815.</title>
        <authorList>
            <person name="Hemp J."/>
            <person name="Ward L.M."/>
            <person name="Pace L.A."/>
            <person name="Fischer W.W."/>
        </authorList>
    </citation>
    <scope>NUCLEOTIDE SEQUENCE [LARGE SCALE GENOMIC DNA]</scope>
    <source>
        <strain evidence="2 3">P3M-1</strain>
    </source>
</reference>
<sequence length="356" mass="39234">MRLQFSSNKISNQARAAFGFALGLVLMLAVVQVFLVNHFDFDNMRRGTGLLLSGVNPWAPQTRIPHYYNPPFSVLFLWPLLFTTPHLMLVIGGALIFAVIFYQKTWAALAWFATNTFLWLVAAGGVDLYLIGAGLLLLFASDRAPRRWLQTALRVLGYGFLMVKPQGGLFICVFYALKRRDWAGVLVSGLLYGVLFAPLYPHWLRVLISDPPQAQNEASQSLLIQFGPWACAALAGLVLVSRRWKYWQIGGALAGILMPYGMPGIPALLTLSAAGNLAAAPAYVLFSAGLAWLTWTGIPTPQIMGIYHLGMIGLALVLACLLPAPEESDADTIDLRLTTLLKHARRWKNRRGLPTL</sequence>
<accession>A0A0P6WV54</accession>
<dbReference type="EMBL" id="LGCL01000033">
    <property type="protein sequence ID" value="KPL74139.1"/>
    <property type="molecule type" value="Genomic_DNA"/>
</dbReference>